<accession>R8YIG8</accession>
<evidence type="ECO:0000313" key="1">
    <source>
        <dbReference type="EMBL" id="EOQ68876.1"/>
    </source>
</evidence>
<dbReference type="SUPFAM" id="SSF103642">
    <property type="entry name" value="Sec-C motif"/>
    <property type="match status" value="1"/>
</dbReference>
<dbReference type="Gene3D" id="3.10.450.50">
    <property type="match status" value="1"/>
</dbReference>
<reference evidence="1 2" key="1">
    <citation type="submission" date="2013-02" db="EMBL/GenBank/DDBJ databases">
        <title>The Genome Sequence of Acinetobacter sp. ANC 4050.</title>
        <authorList>
            <consortium name="The Broad Institute Genome Sequencing Platform"/>
            <consortium name="The Broad Institute Genome Sequencing Center for Infectious Disease"/>
            <person name="Cerqueira G."/>
            <person name="Feldgarden M."/>
            <person name="Courvalin P."/>
            <person name="Perichon B."/>
            <person name="Grillot-Courvalin C."/>
            <person name="Clermont D."/>
            <person name="Rocha E."/>
            <person name="Yoon E.-J."/>
            <person name="Nemec A."/>
            <person name="Walker B."/>
            <person name="Young S.K."/>
            <person name="Zeng Q."/>
            <person name="Gargeya S."/>
            <person name="Fitzgerald M."/>
            <person name="Haas B."/>
            <person name="Abouelleil A."/>
            <person name="Alvarado L."/>
            <person name="Arachchi H.M."/>
            <person name="Berlin A.M."/>
            <person name="Chapman S.B."/>
            <person name="Dewar J."/>
            <person name="Goldberg J."/>
            <person name="Griggs A."/>
            <person name="Gujja S."/>
            <person name="Hansen M."/>
            <person name="Howarth C."/>
            <person name="Imamovic A."/>
            <person name="Larimer J."/>
            <person name="McCowan C."/>
            <person name="Murphy C."/>
            <person name="Neiman D."/>
            <person name="Pearson M."/>
            <person name="Priest M."/>
            <person name="Roberts A."/>
            <person name="Saif S."/>
            <person name="Shea T."/>
            <person name="Sisk P."/>
            <person name="Sykes S."/>
            <person name="Wortman J."/>
            <person name="Nusbaum C."/>
            <person name="Birren B."/>
        </authorList>
    </citation>
    <scope>NUCLEOTIDE SEQUENCE [LARGE SCALE GENOMIC DNA]</scope>
    <source>
        <strain evidence="1 2">ANC 4050</strain>
    </source>
</reference>
<gene>
    <name evidence="1" type="ORF">F931_01594</name>
</gene>
<comment type="caution">
    <text evidence="1">The sequence shown here is derived from an EMBL/GenBank/DDBJ whole genome shotgun (WGS) entry which is preliminary data.</text>
</comment>
<dbReference type="OrthoDB" id="570299at2"/>
<organism evidence="1 2">
    <name type="scientific">Acinetobacter pittii ANC 4050</name>
    <dbReference type="NCBI Taxonomy" id="1217691"/>
    <lineage>
        <taxon>Bacteria</taxon>
        <taxon>Pseudomonadati</taxon>
        <taxon>Pseudomonadota</taxon>
        <taxon>Gammaproteobacteria</taxon>
        <taxon>Moraxellales</taxon>
        <taxon>Moraxellaceae</taxon>
        <taxon>Acinetobacter</taxon>
        <taxon>Acinetobacter calcoaceticus/baumannii complex</taxon>
    </lineage>
</organism>
<dbReference type="HOGENOM" id="CLU_045960_0_0_6"/>
<protein>
    <recommendedName>
        <fullName evidence="3">Zinc chelation protein SecC</fullName>
    </recommendedName>
</protein>
<dbReference type="AlphaFoldDB" id="R8YIG8"/>
<sequence length="500" mass="58028">MLEPILKNEGVNESERQLSKLLNTTFLSLWSYIGPYSDEGAAKNKQGKEICDALVVFGNKVIIFSDKEIKFNEEKSLDVAWKRWYTKSITDSVRQLHAAESWIKNNPQRIFLDNFCTIPFPINLDNKNLEFHLVALTKNTLVPARKYFDTYQEGSTGTFIHFYPLEESECLKKPFVLCDVNKSKTFVHIFDEFSIDLVINELGTISDFLNYLKTKENLVRKYNLLNVPGEEDLLGYYLNNEKFSYGVNTFEYPKEDNQLLVISEGYWNSYKNFDYKKHQFIKEMGASWNKLVASISDSIITAKVGEGKDSPFSMHERAARSLASENRSSRAYLSQAFLDKIQNVPDNRRSARCLQSPINKSKFYILVILPFSESESIEDFNQKRPIVAWQYSLALKYRQSKAKEIVVVIMQPQDSEIQSEAIYTYDYSKPLDYKDTILAKKIIKDYSILSEFTDYSDSSKDHNAKLKIKWGRNEKCHCGSALKYKKCCLHKDELTHSRYT</sequence>
<dbReference type="PATRIC" id="fig|1217691.3.peg.1573"/>
<name>R8YIG8_ACIPI</name>
<dbReference type="Proteomes" id="UP000014024">
    <property type="component" value="Unassembled WGS sequence"/>
</dbReference>
<dbReference type="EMBL" id="APQM01000007">
    <property type="protein sequence ID" value="EOQ68876.1"/>
    <property type="molecule type" value="Genomic_DNA"/>
</dbReference>
<evidence type="ECO:0000313" key="2">
    <source>
        <dbReference type="Proteomes" id="UP000014024"/>
    </source>
</evidence>
<dbReference type="RefSeq" id="WP_016141602.1">
    <property type="nucleotide sequence ID" value="NZ_KB976987.1"/>
</dbReference>
<evidence type="ECO:0008006" key="3">
    <source>
        <dbReference type="Google" id="ProtNLM"/>
    </source>
</evidence>
<dbReference type="Pfam" id="PF02810">
    <property type="entry name" value="SEC-C"/>
    <property type="match status" value="1"/>
</dbReference>
<proteinExistence type="predicted"/>
<dbReference type="InterPro" id="IPR004027">
    <property type="entry name" value="SEC_C_motif"/>
</dbReference>